<accession>A0ABQ2V9D6</accession>
<evidence type="ECO:0000313" key="3">
    <source>
        <dbReference type="EMBL" id="GGU69999.1"/>
    </source>
</evidence>
<sequence>MTGPLQVADRVWVSAATDVAHEPSRHRDDLRRAAVLPEWRIREFLAGRGLLRQLLAAIRPDLADAEIAPDRRGKPALRGHPGIGVSISHTQGGTAAGLALGRDLGVDLQCPAPAVTASFTRRLLPAHAQRLAALPPARAAEEVAWVWTAQEACVKAGGAGLAGRPWTIGIPPGARTGRWRGYRWISLRGHSTMPLSCAFTDPDDHEKAGPYA</sequence>
<evidence type="ECO:0000259" key="2">
    <source>
        <dbReference type="Pfam" id="PF01648"/>
    </source>
</evidence>
<keyword evidence="1" id="KW-0808">Transferase</keyword>
<reference evidence="4" key="1">
    <citation type="journal article" date="2019" name="Int. J. Syst. Evol. Microbiol.">
        <title>The Global Catalogue of Microorganisms (GCM) 10K type strain sequencing project: providing services to taxonomists for standard genome sequencing and annotation.</title>
        <authorList>
            <consortium name="The Broad Institute Genomics Platform"/>
            <consortium name="The Broad Institute Genome Sequencing Center for Infectious Disease"/>
            <person name="Wu L."/>
            <person name="Ma J."/>
        </authorList>
    </citation>
    <scope>NUCLEOTIDE SEQUENCE [LARGE SCALE GENOMIC DNA]</scope>
    <source>
        <strain evidence="4">JCM 3399</strain>
    </source>
</reference>
<comment type="caution">
    <text evidence="3">The sequence shown here is derived from an EMBL/GenBank/DDBJ whole genome shotgun (WGS) entry which is preliminary data.</text>
</comment>
<keyword evidence="4" id="KW-1185">Reference proteome</keyword>
<dbReference type="EMBL" id="BMRP01000013">
    <property type="protein sequence ID" value="GGU69999.1"/>
    <property type="molecule type" value="Genomic_DNA"/>
</dbReference>
<dbReference type="InterPro" id="IPR037143">
    <property type="entry name" value="4-PPantetheinyl_Trfase_dom_sf"/>
</dbReference>
<protein>
    <recommendedName>
        <fullName evidence="2">4'-phosphopantetheinyl transferase domain-containing protein</fullName>
    </recommendedName>
</protein>
<feature type="domain" description="4'-phosphopantetheinyl transferase" evidence="2">
    <location>
        <begin position="104"/>
        <end position="162"/>
    </location>
</feature>
<evidence type="ECO:0000313" key="4">
    <source>
        <dbReference type="Proteomes" id="UP000654471"/>
    </source>
</evidence>
<dbReference type="InterPro" id="IPR008278">
    <property type="entry name" value="4-PPantetheinyl_Trfase_dom"/>
</dbReference>
<dbReference type="Proteomes" id="UP000654471">
    <property type="component" value="Unassembled WGS sequence"/>
</dbReference>
<dbReference type="Pfam" id="PF01648">
    <property type="entry name" value="ACPS"/>
    <property type="match status" value="1"/>
</dbReference>
<name>A0ABQ2V9D6_9ACTN</name>
<dbReference type="Gene3D" id="3.90.470.20">
    <property type="entry name" value="4'-phosphopantetheinyl transferase domain"/>
    <property type="match status" value="2"/>
</dbReference>
<evidence type="ECO:0000256" key="1">
    <source>
        <dbReference type="ARBA" id="ARBA00022679"/>
    </source>
</evidence>
<organism evidence="3 4">
    <name type="scientific">Streptomyces albospinus</name>
    <dbReference type="NCBI Taxonomy" id="285515"/>
    <lineage>
        <taxon>Bacteria</taxon>
        <taxon>Bacillati</taxon>
        <taxon>Actinomycetota</taxon>
        <taxon>Actinomycetes</taxon>
        <taxon>Kitasatosporales</taxon>
        <taxon>Streptomycetaceae</taxon>
        <taxon>Streptomyces</taxon>
    </lineage>
</organism>
<gene>
    <name evidence="3" type="ORF">GCM10010211_39500</name>
</gene>
<dbReference type="SUPFAM" id="SSF56214">
    <property type="entry name" value="4'-phosphopantetheinyl transferase"/>
    <property type="match status" value="2"/>
</dbReference>
<dbReference type="RefSeq" id="WP_229852390.1">
    <property type="nucleotide sequence ID" value="NZ_BMRP01000013.1"/>
</dbReference>
<proteinExistence type="predicted"/>